<dbReference type="Proteomes" id="UP000006339">
    <property type="component" value="Unassembled WGS sequence"/>
</dbReference>
<organism evidence="1 2">
    <name type="scientific">Leptospira kirschneri str. 200802841</name>
    <dbReference type="NCBI Taxonomy" id="1193047"/>
    <lineage>
        <taxon>Bacteria</taxon>
        <taxon>Pseudomonadati</taxon>
        <taxon>Spirochaetota</taxon>
        <taxon>Spirochaetia</taxon>
        <taxon>Leptospirales</taxon>
        <taxon>Leptospiraceae</taxon>
        <taxon>Leptospira</taxon>
    </lineage>
</organism>
<reference evidence="1" key="1">
    <citation type="submission" date="2012-10" db="EMBL/GenBank/DDBJ databases">
        <authorList>
            <person name="Harkins D.M."/>
            <person name="Durkin A.S."/>
            <person name="Brinkac L.M."/>
            <person name="Selengut J.D."/>
            <person name="Sanka R."/>
            <person name="DePew J."/>
            <person name="Purushe J."/>
            <person name="Picardeau M."/>
            <person name="Werts C."/>
            <person name="Goarant C."/>
            <person name="Vinetz J.M."/>
            <person name="Sutton G.G."/>
            <person name="Nelson W.C."/>
            <person name="Fouts D.E."/>
        </authorList>
    </citation>
    <scope>NUCLEOTIDE SEQUENCE [LARGE SCALE GENOMIC DNA]</scope>
    <source>
        <strain evidence="1">200802841</strain>
    </source>
</reference>
<dbReference type="EMBL" id="AKWH02000032">
    <property type="protein sequence ID" value="EKO52013.1"/>
    <property type="molecule type" value="Genomic_DNA"/>
</dbReference>
<comment type="caution">
    <text evidence="1">The sequence shown here is derived from an EMBL/GenBank/DDBJ whole genome shotgun (WGS) entry which is preliminary data.</text>
</comment>
<protein>
    <submittedName>
        <fullName evidence="1">Uncharacterized protein</fullName>
    </submittedName>
</protein>
<name>A0A828XXQ3_9LEPT</name>
<sequence length="48" mass="5724">MNFKFTARMHENSIKLLMAEFAKKITVFKNNAIRDLRYFRAGSKHSNF</sequence>
<proteinExistence type="predicted"/>
<dbReference type="AlphaFoldDB" id="A0A828XXQ3"/>
<accession>A0A828XXQ3</accession>
<evidence type="ECO:0000313" key="2">
    <source>
        <dbReference type="Proteomes" id="UP000006339"/>
    </source>
</evidence>
<keyword evidence="2" id="KW-1185">Reference proteome</keyword>
<gene>
    <name evidence="1" type="ORF">LEP1GSC131_1280</name>
</gene>
<evidence type="ECO:0000313" key="1">
    <source>
        <dbReference type="EMBL" id="EKO52013.1"/>
    </source>
</evidence>